<evidence type="ECO:0000256" key="8">
    <source>
        <dbReference type="ARBA" id="ARBA00023157"/>
    </source>
</evidence>
<keyword evidence="2" id="KW-0645">Protease</keyword>
<dbReference type="RefSeq" id="WP_089686309.1">
    <property type="nucleotide sequence ID" value="NZ_FNFO01000010.1"/>
</dbReference>
<organism evidence="11 12">
    <name type="scientific">Catalinimonas alkaloidigena</name>
    <dbReference type="NCBI Taxonomy" id="1075417"/>
    <lineage>
        <taxon>Bacteria</taxon>
        <taxon>Pseudomonadati</taxon>
        <taxon>Bacteroidota</taxon>
        <taxon>Cytophagia</taxon>
        <taxon>Cytophagales</taxon>
        <taxon>Catalimonadaceae</taxon>
        <taxon>Catalinimonas</taxon>
    </lineage>
</organism>
<dbReference type="InterPro" id="IPR035986">
    <property type="entry name" value="PKD_dom_sf"/>
</dbReference>
<evidence type="ECO:0000259" key="10">
    <source>
        <dbReference type="PROSITE" id="PS50093"/>
    </source>
</evidence>
<dbReference type="NCBIfam" id="NF038128">
    <property type="entry name" value="choice_anch_J"/>
    <property type="match status" value="1"/>
</dbReference>
<dbReference type="Proteomes" id="UP000198510">
    <property type="component" value="Unassembled WGS sequence"/>
</dbReference>
<dbReference type="NCBIfam" id="TIGR04183">
    <property type="entry name" value="Por_Secre_tail"/>
    <property type="match status" value="1"/>
</dbReference>
<dbReference type="OrthoDB" id="6278496at2"/>
<evidence type="ECO:0000313" key="11">
    <source>
        <dbReference type="EMBL" id="SDM11668.1"/>
    </source>
</evidence>
<evidence type="ECO:0000256" key="7">
    <source>
        <dbReference type="ARBA" id="ARBA00023049"/>
    </source>
</evidence>
<name>A0A1G9QKY1_9BACT</name>
<feature type="domain" description="PKD" evidence="10">
    <location>
        <begin position="654"/>
        <end position="724"/>
    </location>
</feature>
<evidence type="ECO:0000256" key="2">
    <source>
        <dbReference type="ARBA" id="ARBA00022670"/>
    </source>
</evidence>
<keyword evidence="3" id="KW-0479">Metal-binding</keyword>
<dbReference type="Gene3D" id="3.40.390.10">
    <property type="entry name" value="Collagenase (Catalytic Domain)"/>
    <property type="match status" value="1"/>
</dbReference>
<dbReference type="SUPFAM" id="SSF49299">
    <property type="entry name" value="PKD domain"/>
    <property type="match status" value="2"/>
</dbReference>
<comment type="similarity">
    <text evidence="1">Belongs to the peptidase M43B family.</text>
</comment>
<dbReference type="GO" id="GO:0005975">
    <property type="term" value="P:carbohydrate metabolic process"/>
    <property type="evidence" value="ECO:0007669"/>
    <property type="project" value="UniProtKB-ARBA"/>
</dbReference>
<sequence length="903" mass="98755">MNIRTLLLGIGLLSPCLSFAQSFRPIFQRKSSVVTEIRHKSNRNGTSIRPSYILPDRRTCATMEVDSLLRIRHPELGSLQEFEVHLQKAMARRQADGLFTPLAANEVYTIPVIVHVIHNGEPVGQGANISQAQVISQIEVLNEDYRRQANTPGFNQHPAGADALIQFALARVDPDGNLLAEPGIHRVNGNQSAWDHSGCEAQLKPQTQWNPNQYFNIWTVQFGGDAESLLGYAQFPNLSGLNGLDNNMGAASTDGVVIRHQAFGRVGSVTAPYDGGRTATHEVGHWLGLRHIWGDGDCDADDFCTDTPNAAGPNYACDELHSCNGTAPDMVENYMDYTNDACMNILTVQQKQRMRTVLEVSPRRKELLTSRVHLVDTDPGDPTEPGAQPLARIAQDASVGCTPMTVHFQDASNNGQNRQWYFPGANVEFSETANPTVTYSTNGSYDVQLISRNGNLSDTATCYGCVVALSGIEHPLPFIEDFEDNEDLLGWVLFNPDGDRTWDFFANVSAGEDNGYSAVIDNYSEETDPTGTIDILFSGKLDLASNPTTALEFDVAYAQYSQQYSDTLVLFYSTDCGQTFAPFWFKGGADLATAAPTEDEFIPTKNQWEHIHIPLGFLQGQSNVHLAIVNYSGWGNKLYLDNIMMSVPQLTSAPQAAFYSVQKTNCQGDLVSFWDASREYPQQWEWSFPGGTPSSSRLQNPMVYYSQPGTYSVTLKVTNGRGSTQVVGNNYVKVNALPEVAVTPNDVTIAPEGVVTLRASGAIDYEWLPDRGLSQGTGAQVEASPLTTTTYAVTGTDANGCSSTTTVTVRIGNPTPIDEGEIDTTIKLYPNPGNGKLTVDLSGLPLGTYTLEVVNLLGQRVWGDEGNTTTTIRHLDLNGQPAGLYLVRISDGQTQHVRKYLKQ</sequence>
<dbReference type="AlphaFoldDB" id="A0A1G9QKY1"/>
<evidence type="ECO:0000256" key="9">
    <source>
        <dbReference type="SAM" id="SignalP"/>
    </source>
</evidence>
<keyword evidence="8" id="KW-1015">Disulfide bond</keyword>
<evidence type="ECO:0000256" key="1">
    <source>
        <dbReference type="ARBA" id="ARBA00008721"/>
    </source>
</evidence>
<dbReference type="GO" id="GO:0046872">
    <property type="term" value="F:metal ion binding"/>
    <property type="evidence" value="ECO:0007669"/>
    <property type="project" value="UniProtKB-KW"/>
</dbReference>
<evidence type="ECO:0000256" key="3">
    <source>
        <dbReference type="ARBA" id="ARBA00022723"/>
    </source>
</evidence>
<feature type="chain" id="PRO_5011495671" evidence="9">
    <location>
        <begin position="21"/>
        <end position="903"/>
    </location>
</feature>
<dbReference type="Pfam" id="PF00801">
    <property type="entry name" value="PKD"/>
    <property type="match status" value="1"/>
</dbReference>
<dbReference type="GO" id="GO:0004553">
    <property type="term" value="F:hydrolase activity, hydrolyzing O-glycosyl compounds"/>
    <property type="evidence" value="ECO:0007669"/>
    <property type="project" value="UniProtKB-ARBA"/>
</dbReference>
<dbReference type="SMART" id="SM00089">
    <property type="entry name" value="PKD"/>
    <property type="match status" value="3"/>
</dbReference>
<dbReference type="SUPFAM" id="SSF49899">
    <property type="entry name" value="Concanavalin A-like lectins/glucanases"/>
    <property type="match status" value="1"/>
</dbReference>
<dbReference type="InterPro" id="IPR008754">
    <property type="entry name" value="Peptidase_M43"/>
</dbReference>
<evidence type="ECO:0000313" key="12">
    <source>
        <dbReference type="Proteomes" id="UP000198510"/>
    </source>
</evidence>
<keyword evidence="7" id="KW-0482">Metalloprotease</keyword>
<dbReference type="InterPro" id="IPR000601">
    <property type="entry name" value="PKD_dom"/>
</dbReference>
<dbReference type="InterPro" id="IPR022409">
    <property type="entry name" value="PKD/Chitinase_dom"/>
</dbReference>
<feature type="signal peptide" evidence="9">
    <location>
        <begin position="1"/>
        <end position="20"/>
    </location>
</feature>
<keyword evidence="5" id="KW-0378">Hydrolase</keyword>
<protein>
    <submittedName>
        <fullName evidence="11">Por secretion system C-terminal sorting domain-containing protein</fullName>
    </submittedName>
</protein>
<evidence type="ECO:0000256" key="5">
    <source>
        <dbReference type="ARBA" id="ARBA00022801"/>
    </source>
</evidence>
<accession>A0A1G9QKY1</accession>
<dbReference type="GO" id="GO:0008237">
    <property type="term" value="F:metallopeptidase activity"/>
    <property type="evidence" value="ECO:0007669"/>
    <property type="project" value="UniProtKB-KW"/>
</dbReference>
<dbReference type="Pfam" id="PF18962">
    <property type="entry name" value="Por_Secre_tail"/>
    <property type="match status" value="1"/>
</dbReference>
<dbReference type="Pfam" id="PF05572">
    <property type="entry name" value="Peptidase_M43"/>
    <property type="match status" value="1"/>
</dbReference>
<proteinExistence type="inferred from homology"/>
<evidence type="ECO:0000256" key="4">
    <source>
        <dbReference type="ARBA" id="ARBA00022729"/>
    </source>
</evidence>
<dbReference type="CDD" id="cd00146">
    <property type="entry name" value="PKD"/>
    <property type="match status" value="2"/>
</dbReference>
<dbReference type="CDD" id="cd04275">
    <property type="entry name" value="ZnMc_pappalysin_like"/>
    <property type="match status" value="1"/>
</dbReference>
<dbReference type="PROSITE" id="PS50093">
    <property type="entry name" value="PKD"/>
    <property type="match status" value="1"/>
</dbReference>
<dbReference type="PANTHER" id="PTHR47466:SF1">
    <property type="entry name" value="METALLOPROTEASE MEP1 (AFU_ORTHOLOGUE AFUA_1G07730)-RELATED"/>
    <property type="match status" value="1"/>
</dbReference>
<keyword evidence="6" id="KW-0862">Zinc</keyword>
<dbReference type="STRING" id="1075417.SAMN05421823_110211"/>
<keyword evidence="12" id="KW-1185">Reference proteome</keyword>
<dbReference type="PANTHER" id="PTHR47466">
    <property type="match status" value="1"/>
</dbReference>
<keyword evidence="4 9" id="KW-0732">Signal</keyword>
<dbReference type="InterPro" id="IPR013320">
    <property type="entry name" value="ConA-like_dom_sf"/>
</dbReference>
<dbReference type="Gene3D" id="2.60.40.10">
    <property type="entry name" value="Immunoglobulins"/>
    <property type="match status" value="2"/>
</dbReference>
<reference evidence="11 12" key="1">
    <citation type="submission" date="2016-10" db="EMBL/GenBank/DDBJ databases">
        <authorList>
            <person name="de Groot N.N."/>
        </authorList>
    </citation>
    <scope>NUCLEOTIDE SEQUENCE [LARGE SCALE GENOMIC DNA]</scope>
    <source>
        <strain evidence="11 12">DSM 25186</strain>
    </source>
</reference>
<gene>
    <name evidence="11" type="ORF">SAMN05421823_110211</name>
</gene>
<dbReference type="SUPFAM" id="SSF55486">
    <property type="entry name" value="Metalloproteases ('zincins'), catalytic domain"/>
    <property type="match status" value="1"/>
</dbReference>
<dbReference type="InterPro" id="IPR024079">
    <property type="entry name" value="MetalloPept_cat_dom_sf"/>
</dbReference>
<evidence type="ECO:0000256" key="6">
    <source>
        <dbReference type="ARBA" id="ARBA00022833"/>
    </source>
</evidence>
<dbReference type="InterPro" id="IPR026444">
    <property type="entry name" value="Secre_tail"/>
</dbReference>
<dbReference type="InterPro" id="IPR013783">
    <property type="entry name" value="Ig-like_fold"/>
</dbReference>
<dbReference type="EMBL" id="FNFO01000010">
    <property type="protein sequence ID" value="SDM11668.1"/>
    <property type="molecule type" value="Genomic_DNA"/>
</dbReference>
<dbReference type="GO" id="GO:0006508">
    <property type="term" value="P:proteolysis"/>
    <property type="evidence" value="ECO:0007669"/>
    <property type="project" value="UniProtKB-KW"/>
</dbReference>